<protein>
    <submittedName>
        <fullName evidence="1">Uncharacterized protein</fullName>
    </submittedName>
</protein>
<organism evidence="1 2">
    <name type="scientific">Haladaptatus pallidirubidus</name>
    <dbReference type="NCBI Taxonomy" id="1008152"/>
    <lineage>
        <taxon>Archaea</taxon>
        <taxon>Methanobacteriati</taxon>
        <taxon>Methanobacteriota</taxon>
        <taxon>Stenosarchaea group</taxon>
        <taxon>Halobacteria</taxon>
        <taxon>Halobacteriales</taxon>
        <taxon>Haladaptataceae</taxon>
        <taxon>Haladaptatus</taxon>
    </lineage>
</organism>
<gene>
    <name evidence="1" type="ORF">GCM10025751_30010</name>
</gene>
<accession>A0AAV3UJB4</accession>
<evidence type="ECO:0000313" key="2">
    <source>
        <dbReference type="Proteomes" id="UP001501729"/>
    </source>
</evidence>
<dbReference type="Proteomes" id="UP001501729">
    <property type="component" value="Unassembled WGS sequence"/>
</dbReference>
<keyword evidence="2" id="KW-1185">Reference proteome</keyword>
<reference evidence="1 2" key="1">
    <citation type="journal article" date="2019" name="Int. J. Syst. Evol. Microbiol.">
        <title>The Global Catalogue of Microorganisms (GCM) 10K type strain sequencing project: providing services to taxonomists for standard genome sequencing and annotation.</title>
        <authorList>
            <consortium name="The Broad Institute Genomics Platform"/>
            <consortium name="The Broad Institute Genome Sequencing Center for Infectious Disease"/>
            <person name="Wu L."/>
            <person name="Ma J."/>
        </authorList>
    </citation>
    <scope>NUCLEOTIDE SEQUENCE [LARGE SCALE GENOMIC DNA]</scope>
    <source>
        <strain evidence="1 2">JCM 17504</strain>
    </source>
</reference>
<sequence length="118" mass="13739">MQRYQTNVRNDTLYIETDGDRLEIGSLDDICELVGGETYSIEYGQRQRAMDWVDTDDDGEFTFDVREVLRDMSYDEEFVTNVRPVAIDETDENGYPLRTSVFADLMMRIWDSKGNLEG</sequence>
<name>A0AAV3UJB4_9EURY</name>
<comment type="caution">
    <text evidence="1">The sequence shown here is derived from an EMBL/GenBank/DDBJ whole genome shotgun (WGS) entry which is preliminary data.</text>
</comment>
<evidence type="ECO:0000313" key="1">
    <source>
        <dbReference type="EMBL" id="GAA5053104.1"/>
    </source>
</evidence>
<proteinExistence type="predicted"/>
<dbReference type="RefSeq" id="WP_227778203.1">
    <property type="nucleotide sequence ID" value="NZ_BAABKX010000013.1"/>
</dbReference>
<dbReference type="GeneID" id="68616945"/>
<dbReference type="EMBL" id="BAABKX010000013">
    <property type="protein sequence ID" value="GAA5053104.1"/>
    <property type="molecule type" value="Genomic_DNA"/>
</dbReference>
<dbReference type="AlphaFoldDB" id="A0AAV3UJB4"/>